<dbReference type="EMBL" id="OC857284">
    <property type="protein sequence ID" value="CAD7624960.1"/>
    <property type="molecule type" value="Genomic_DNA"/>
</dbReference>
<dbReference type="Proteomes" id="UP000759131">
    <property type="component" value="Unassembled WGS sequence"/>
</dbReference>
<dbReference type="AlphaFoldDB" id="A0A7R9PXU1"/>
<organism evidence="1">
    <name type="scientific">Medioppia subpectinata</name>
    <dbReference type="NCBI Taxonomy" id="1979941"/>
    <lineage>
        <taxon>Eukaryota</taxon>
        <taxon>Metazoa</taxon>
        <taxon>Ecdysozoa</taxon>
        <taxon>Arthropoda</taxon>
        <taxon>Chelicerata</taxon>
        <taxon>Arachnida</taxon>
        <taxon>Acari</taxon>
        <taxon>Acariformes</taxon>
        <taxon>Sarcoptiformes</taxon>
        <taxon>Oribatida</taxon>
        <taxon>Brachypylina</taxon>
        <taxon>Oppioidea</taxon>
        <taxon>Oppiidae</taxon>
        <taxon>Medioppia</taxon>
    </lineage>
</organism>
<dbReference type="EMBL" id="CAJPIZ010002709">
    <property type="protein sequence ID" value="CAG2105390.1"/>
    <property type="molecule type" value="Genomic_DNA"/>
</dbReference>
<keyword evidence="2" id="KW-1185">Reference proteome</keyword>
<dbReference type="Pfam" id="PF10300">
    <property type="entry name" value="Iml2-TPR_39"/>
    <property type="match status" value="1"/>
</dbReference>
<evidence type="ECO:0000313" key="1">
    <source>
        <dbReference type="EMBL" id="CAD7624960.1"/>
    </source>
</evidence>
<name>A0A7R9PXU1_9ACAR</name>
<dbReference type="PANTHER" id="PTHR31859:SF1">
    <property type="entry name" value="TETRATRICOPEPTIDE REPEAT PROTEIN 39C"/>
    <property type="match status" value="1"/>
</dbReference>
<proteinExistence type="predicted"/>
<sequence length="334" mass="38701">MQVDCLAAREESSKSIFARILFKIFNDHLPIDESIGGAEQAFEELLRTNDGEAMIRTVEPYCDRRRCEESEDICVSSDKTINCKNVVINRTKWENTLSQQYYESAVRLANGWSHLIICCFPPKILRLINFLGIYGNESKGWKNLNIAMNNYTGIFTKITKQEFSAYLWLDAHIFLGTPDIDKYQRILIPELKLYPNVLVFQGKIDHGIELYKKLLDQPFESCKSIVQMELMWCYALKCDLNEAIKCAEKFRTECKISPGCATYWEAVFRYAKSVDDNDSVQQYKATLLFQSIPDIRIRRLGKSMTPEKVAVVRADKYFKSNEFLILPEVVRNLI</sequence>
<dbReference type="InterPro" id="IPR019412">
    <property type="entry name" value="IML2/TPR_39"/>
</dbReference>
<accession>A0A7R9PXU1</accession>
<gene>
    <name evidence="1" type="ORF">OSB1V03_LOCUS5398</name>
</gene>
<evidence type="ECO:0000313" key="2">
    <source>
        <dbReference type="Proteomes" id="UP000759131"/>
    </source>
</evidence>
<dbReference type="PANTHER" id="PTHR31859">
    <property type="entry name" value="TETRATRICOPEPTIDE REPEAT PROTEIN 39 FAMILY MEMBER"/>
    <property type="match status" value="1"/>
</dbReference>
<protein>
    <submittedName>
        <fullName evidence="1">Uncharacterized protein</fullName>
    </submittedName>
</protein>
<reference evidence="1" key="1">
    <citation type="submission" date="2020-11" db="EMBL/GenBank/DDBJ databases">
        <authorList>
            <person name="Tran Van P."/>
        </authorList>
    </citation>
    <scope>NUCLEOTIDE SEQUENCE</scope>
</reference>